<dbReference type="EMBL" id="LR131273">
    <property type="protein sequence ID" value="VDR40183.1"/>
    <property type="molecule type" value="Genomic_DNA"/>
</dbReference>
<reference evidence="1 2" key="1">
    <citation type="submission" date="2018-12" db="EMBL/GenBank/DDBJ databases">
        <authorList>
            <consortium name="Pathogen Informatics"/>
        </authorList>
    </citation>
    <scope>NUCLEOTIDE SEQUENCE [LARGE SCALE GENOMIC DNA]</scope>
    <source>
        <strain evidence="1 2">NCTC10741</strain>
    </source>
</reference>
<accession>A0A3P8MEH0</accession>
<dbReference type="AlphaFoldDB" id="A0A3P8MEH0"/>
<evidence type="ECO:0000313" key="2">
    <source>
        <dbReference type="Proteomes" id="UP000271626"/>
    </source>
</evidence>
<evidence type="ECO:0000313" key="1">
    <source>
        <dbReference type="EMBL" id="VDR40183.1"/>
    </source>
</evidence>
<name>A0A3P8MEH0_TSUPA</name>
<protein>
    <submittedName>
        <fullName evidence="1">Uncharacterized protein</fullName>
    </submittedName>
</protein>
<dbReference type="Proteomes" id="UP000271626">
    <property type="component" value="Chromosome"/>
</dbReference>
<proteinExistence type="predicted"/>
<gene>
    <name evidence="1" type="ORF">NCTC10741_03339</name>
</gene>
<organism evidence="1 2">
    <name type="scientific">Tsukamurella paurometabola</name>
    <name type="common">Corynebacterium paurometabolum</name>
    <dbReference type="NCBI Taxonomy" id="2061"/>
    <lineage>
        <taxon>Bacteria</taxon>
        <taxon>Bacillati</taxon>
        <taxon>Actinomycetota</taxon>
        <taxon>Actinomycetes</taxon>
        <taxon>Mycobacteriales</taxon>
        <taxon>Tsukamurellaceae</taxon>
        <taxon>Tsukamurella</taxon>
    </lineage>
</organism>
<sequence>MSDELRDAARALDDAITREGVEPAYHRAQVARLRAEWPTLWVAIERVRAAAN</sequence>